<evidence type="ECO:0000256" key="2">
    <source>
        <dbReference type="ARBA" id="ARBA00022801"/>
    </source>
</evidence>
<protein>
    <submittedName>
        <fullName evidence="4">N(G),N(G)-dimethylarginine dimethylaminohydrolase</fullName>
    </submittedName>
</protein>
<dbReference type="SUPFAM" id="SSF55909">
    <property type="entry name" value="Pentein"/>
    <property type="match status" value="1"/>
</dbReference>
<organism evidence="4 5">
    <name type="scientific">Nocardioides lentus</name>
    <dbReference type="NCBI Taxonomy" id="338077"/>
    <lineage>
        <taxon>Bacteria</taxon>
        <taxon>Bacillati</taxon>
        <taxon>Actinomycetota</taxon>
        <taxon>Actinomycetes</taxon>
        <taxon>Propionibacteriales</taxon>
        <taxon>Nocardioidaceae</taxon>
        <taxon>Nocardioides</taxon>
    </lineage>
</organism>
<dbReference type="Gene3D" id="3.75.10.10">
    <property type="entry name" value="L-arginine/glycine Amidinotransferase, Chain A"/>
    <property type="match status" value="1"/>
</dbReference>
<dbReference type="PANTHER" id="PTHR12737:SF9">
    <property type="entry name" value="DIMETHYLARGININASE"/>
    <property type="match status" value="1"/>
</dbReference>
<proteinExistence type="inferred from homology"/>
<gene>
    <name evidence="4" type="primary">ddaH</name>
    <name evidence="4" type="ORF">GCM10009737_18120</name>
</gene>
<sequence>MTDFASIGRTGGMTGSLTGLSVPPGPRPRVGPTFPGWSAGRARLTLNQDKRRRFDSYPGSHLRRVPEPYPAGMVTARRALVRRPSPRLAEGLLTHLERTPVDVGLAMAQWQGYVDALHAEGWETIEVPPAPDCPDAAFVEDTVVMYADLAVLARPGADERRPETAGTEEVLRDLGYRVRRIEEPGTLDGGDVLKHAVDGHGVVWVGLNGGPGGRTNAAGIAQLADHLTPLGARVETVPLSKALHLKSAVTALPDGTVVGWDPVVDDPGVWPSYEAVPEEPGAHVVLLDGETVLMSTAAPLTAASYEARGLRVVAVDISEFERLEGCVTCLSVRLRHTP</sequence>
<evidence type="ECO:0000313" key="4">
    <source>
        <dbReference type="EMBL" id="GAA1917053.1"/>
    </source>
</evidence>
<accession>A0ABN2PC70</accession>
<evidence type="ECO:0000313" key="5">
    <source>
        <dbReference type="Proteomes" id="UP001501612"/>
    </source>
</evidence>
<dbReference type="PANTHER" id="PTHR12737">
    <property type="entry name" value="DIMETHYLARGININE DIMETHYLAMINOHYDROLASE"/>
    <property type="match status" value="1"/>
</dbReference>
<dbReference type="NCBIfam" id="NF045660">
    <property type="entry name" value="DiMthArgaseDdahStm"/>
    <property type="match status" value="1"/>
</dbReference>
<evidence type="ECO:0000256" key="3">
    <source>
        <dbReference type="SAM" id="MobiDB-lite"/>
    </source>
</evidence>
<reference evidence="4 5" key="1">
    <citation type="journal article" date="2019" name="Int. J. Syst. Evol. Microbiol.">
        <title>The Global Catalogue of Microorganisms (GCM) 10K type strain sequencing project: providing services to taxonomists for standard genome sequencing and annotation.</title>
        <authorList>
            <consortium name="The Broad Institute Genomics Platform"/>
            <consortium name="The Broad Institute Genome Sequencing Center for Infectious Disease"/>
            <person name="Wu L."/>
            <person name="Ma J."/>
        </authorList>
    </citation>
    <scope>NUCLEOTIDE SEQUENCE [LARGE SCALE GENOMIC DNA]</scope>
    <source>
        <strain evidence="4 5">JCM 14046</strain>
    </source>
</reference>
<evidence type="ECO:0000256" key="1">
    <source>
        <dbReference type="ARBA" id="ARBA00008532"/>
    </source>
</evidence>
<comment type="similarity">
    <text evidence="1">Belongs to the DDAH family.</text>
</comment>
<comment type="caution">
    <text evidence="4">The sequence shown here is derived from an EMBL/GenBank/DDBJ whole genome shotgun (WGS) entry which is preliminary data.</text>
</comment>
<dbReference type="InterPro" id="IPR033199">
    <property type="entry name" value="DDAH-like"/>
</dbReference>
<dbReference type="EMBL" id="BAAAMY010000004">
    <property type="protein sequence ID" value="GAA1917053.1"/>
    <property type="molecule type" value="Genomic_DNA"/>
</dbReference>
<name>A0ABN2PC70_9ACTN</name>
<keyword evidence="5" id="KW-1185">Reference proteome</keyword>
<dbReference type="Proteomes" id="UP001501612">
    <property type="component" value="Unassembled WGS sequence"/>
</dbReference>
<feature type="region of interest" description="Disordered" evidence="3">
    <location>
        <begin position="1"/>
        <end position="39"/>
    </location>
</feature>
<keyword evidence="2" id="KW-0378">Hydrolase</keyword>